<evidence type="ECO:0000313" key="2">
    <source>
        <dbReference type="Proteomes" id="UP000823674"/>
    </source>
</evidence>
<reference evidence="1 2" key="1">
    <citation type="submission" date="2021-03" db="EMBL/GenBank/DDBJ databases">
        <authorList>
            <person name="King G.J."/>
            <person name="Bancroft I."/>
            <person name="Baten A."/>
            <person name="Bloomfield J."/>
            <person name="Borpatragohain P."/>
            <person name="He Z."/>
            <person name="Irish N."/>
            <person name="Irwin J."/>
            <person name="Liu K."/>
            <person name="Mauleon R.P."/>
            <person name="Moore J."/>
            <person name="Morris R."/>
            <person name="Ostergaard L."/>
            <person name="Wang B."/>
            <person name="Wells R."/>
        </authorList>
    </citation>
    <scope>NUCLEOTIDE SEQUENCE [LARGE SCALE GENOMIC DNA]</scope>
    <source>
        <strain evidence="1">R-o-18</strain>
        <tissue evidence="1">Leaf</tissue>
    </source>
</reference>
<protein>
    <submittedName>
        <fullName evidence="1">Uncharacterized protein</fullName>
    </submittedName>
</protein>
<dbReference type="PANTHER" id="PTHR47074:SF11">
    <property type="entry name" value="REVERSE TRANSCRIPTASE-LIKE PROTEIN"/>
    <property type="match status" value="1"/>
</dbReference>
<dbReference type="PANTHER" id="PTHR47074">
    <property type="entry name" value="BNAC02G40300D PROTEIN"/>
    <property type="match status" value="1"/>
</dbReference>
<keyword evidence="2" id="KW-1185">Reference proteome</keyword>
<dbReference type="InterPro" id="IPR052929">
    <property type="entry name" value="RNase_H-like_EbsB-rel"/>
</dbReference>
<gene>
    <name evidence="1" type="primary">A10p002540.1_BraROA</name>
    <name evidence="1" type="ORF">IGI04_039355</name>
</gene>
<organism evidence="1 2">
    <name type="scientific">Brassica rapa subsp. trilocularis</name>
    <dbReference type="NCBI Taxonomy" id="1813537"/>
    <lineage>
        <taxon>Eukaryota</taxon>
        <taxon>Viridiplantae</taxon>
        <taxon>Streptophyta</taxon>
        <taxon>Embryophyta</taxon>
        <taxon>Tracheophyta</taxon>
        <taxon>Spermatophyta</taxon>
        <taxon>Magnoliopsida</taxon>
        <taxon>eudicotyledons</taxon>
        <taxon>Gunneridae</taxon>
        <taxon>Pentapetalae</taxon>
        <taxon>rosids</taxon>
        <taxon>malvids</taxon>
        <taxon>Brassicales</taxon>
        <taxon>Brassicaceae</taxon>
        <taxon>Brassiceae</taxon>
        <taxon>Brassica</taxon>
    </lineage>
</organism>
<sequence length="194" mass="21537">MESKSPPKDQDFHVVLCTKQPTNKEQPTKTSGSLGHVPLVSPSRLPFGLVSTFKESLQHFFARVNLPPVGSSANLFPWICWGLWINCNLHTFENKQTSPPEILSRAIALLREWEAAQPSSNDRSRTLSPQLSTQISSPSTIFCNTDAAWNKDTIESGLAWIFTSPTGQEITRGCSHQLHVSSPLMVEALAIRRL</sequence>
<evidence type="ECO:0000313" key="1">
    <source>
        <dbReference type="EMBL" id="KAG5374759.1"/>
    </source>
</evidence>
<name>A0ABQ7KND0_BRACM</name>
<dbReference type="Proteomes" id="UP000823674">
    <property type="component" value="Chromosome A10"/>
</dbReference>
<proteinExistence type="predicted"/>
<accession>A0ABQ7KND0</accession>
<comment type="caution">
    <text evidence="1">The sequence shown here is derived from an EMBL/GenBank/DDBJ whole genome shotgun (WGS) entry which is preliminary data.</text>
</comment>
<dbReference type="EMBL" id="JADBGQ010000010">
    <property type="protein sequence ID" value="KAG5374759.1"/>
    <property type="molecule type" value="Genomic_DNA"/>
</dbReference>